<accession>A0A2V1E4L8</accession>
<keyword evidence="4 7" id="KW-0863">Zinc-finger</keyword>
<evidence type="ECO:0000256" key="7">
    <source>
        <dbReference type="PROSITE-ProRule" id="PRU00175"/>
    </source>
</evidence>
<evidence type="ECO:0000256" key="2">
    <source>
        <dbReference type="ARBA" id="ARBA00022723"/>
    </source>
</evidence>
<evidence type="ECO:0000256" key="3">
    <source>
        <dbReference type="ARBA" id="ARBA00022737"/>
    </source>
</evidence>
<keyword evidence="2" id="KW-0479">Metal-binding</keyword>
<dbReference type="Pfam" id="PF26200">
    <property type="entry name" value="Rcat_RNF216"/>
    <property type="match status" value="1"/>
</dbReference>
<keyword evidence="8" id="KW-0175">Coiled coil</keyword>
<proteinExistence type="predicted"/>
<protein>
    <recommendedName>
        <fullName evidence="13">RING-type domain-containing protein</fullName>
    </recommendedName>
</protein>
<organism evidence="11 12">
    <name type="scientific">Periconia macrospinosa</name>
    <dbReference type="NCBI Taxonomy" id="97972"/>
    <lineage>
        <taxon>Eukaryota</taxon>
        <taxon>Fungi</taxon>
        <taxon>Dikarya</taxon>
        <taxon>Ascomycota</taxon>
        <taxon>Pezizomycotina</taxon>
        <taxon>Dothideomycetes</taxon>
        <taxon>Pleosporomycetidae</taxon>
        <taxon>Pleosporales</taxon>
        <taxon>Massarineae</taxon>
        <taxon>Periconiaceae</taxon>
        <taxon>Periconia</taxon>
    </lineage>
</organism>
<dbReference type="AlphaFoldDB" id="A0A2V1E4L8"/>
<dbReference type="InterPro" id="IPR036465">
    <property type="entry name" value="vWFA_dom_sf"/>
</dbReference>
<evidence type="ECO:0000259" key="10">
    <source>
        <dbReference type="PROSITE" id="PS51873"/>
    </source>
</evidence>
<dbReference type="SUPFAM" id="SSF57850">
    <property type="entry name" value="RING/U-box"/>
    <property type="match status" value="2"/>
</dbReference>
<dbReference type="SUPFAM" id="SSF53300">
    <property type="entry name" value="vWA-like"/>
    <property type="match status" value="1"/>
</dbReference>
<keyword evidence="5" id="KW-0833">Ubl conjugation pathway</keyword>
<dbReference type="GO" id="GO:0016740">
    <property type="term" value="F:transferase activity"/>
    <property type="evidence" value="ECO:0007669"/>
    <property type="project" value="UniProtKB-KW"/>
</dbReference>
<dbReference type="Proteomes" id="UP000244855">
    <property type="component" value="Unassembled WGS sequence"/>
</dbReference>
<sequence length="1162" mass="130274">MADTDASSSSSETTYDLLILVDATYSMFTYLDSLKSSLPQVLSISNLTDSFARIGVLAYRDYTEAEREKDGLLEWSGWYGHTKNSEDGRNGDRVSEESLMQMASSLYPIGGGDFPEATKTGLAKAYELMRADATTLVLLYTDAPPQCCTVGEVLDPNSNYAKEQKALLDTSSYAGYGHHFADWVSAARQLHYGEKKAHVFCFLDESLRSNTLNSGFYMYLSTMTRGACLFLPTENGGWGIARITVDVLLAWMGVAKVGVEENDASPRAKLARYKSVEGIKQAKNEADEAANSYFWAQIKVHGKVSVGGMTKVAAETQERLRVKEGIEANVVEKNVDAEVLRKYLPKRKTLVGDFAKRYAVDGEYRTLVTEQLGRIVRRDVTSMSLNPVFGTLWRAVCNDRENEGRDGLVQAFSLEVDKIQDVEARNRMKNWLEESYDYAAEILYDLNQVPEGQRFPCVFLDPTIDFTQVTKSHQAEHEEDEEDDRPITSFRRDELLEIGRSCDGRVLSRLGKVLTRLTYVESADDLPSHIAATTNTEVPKIPLFLASQQNGWKFWNILLHVVLPGTKLSARPSVVLAALAIRIGLKPLLEPACAAMRFWRDKWNNIEVPENWSVGCLGLLLDADAEYRKQSEQDGEEISEGLLLADDRELFSRLLAYHYAGANLLTTLTASIGWTPQKTQASIGHVVKCKSCKFPRSVTIMNENGRCGLCEASDWTNGDQKARAIAANVTTDDTAISNAYWVECNVRTCRAQYVCYNPDELRVRAKCHYCRIQSKVPKNDDPAPTLECRKCLSKIIWPKPWRDAAPTPFHCPACTSGKLTIDQVETNAQQILKENGNAWLIDDKTGTLKDLFKRSIFQTVSATTPSSFLSNIRILPSLQTYAPLTLRGKRIQNQDHLLASLSTWIQNRKGERSPCSLCFTSIPNNLLLPACRRQGCNQLVCKACLDNWYGLNAAGTIINTAALFCPFCRRPPSARTLSAYGKGIHAVNGLMRALEERGTWIYVWCFGCSKAVRYMEKECARGAPAPVSAWKCDTCNASELERARIEVEEALAELRRAEAQSRQSRWEREELERVRALEKYEKAKAQFKNRLTIKKCPRCGVLTEKNGGCDHMACVCGAHWCWECGECPADDDADGIYEHMSRDHEAWYAGVSYIWFMQAGFI</sequence>
<keyword evidence="12" id="KW-1185">Reference proteome</keyword>
<evidence type="ECO:0008006" key="13">
    <source>
        <dbReference type="Google" id="ProtNLM"/>
    </source>
</evidence>
<dbReference type="EMBL" id="KZ805313">
    <property type="protein sequence ID" value="PVI05523.1"/>
    <property type="molecule type" value="Genomic_DNA"/>
</dbReference>
<dbReference type="CDD" id="cd20336">
    <property type="entry name" value="Rcat_RBR"/>
    <property type="match status" value="1"/>
</dbReference>
<feature type="domain" description="RING-type" evidence="10">
    <location>
        <begin position="911"/>
        <end position="1150"/>
    </location>
</feature>
<dbReference type="STRING" id="97972.A0A2V1E4L8"/>
<reference evidence="11 12" key="1">
    <citation type="journal article" date="2018" name="Sci. Rep.">
        <title>Comparative genomics provides insights into the lifestyle and reveals functional heterogeneity of dark septate endophytic fungi.</title>
        <authorList>
            <person name="Knapp D.G."/>
            <person name="Nemeth J.B."/>
            <person name="Barry K."/>
            <person name="Hainaut M."/>
            <person name="Henrissat B."/>
            <person name="Johnson J."/>
            <person name="Kuo A."/>
            <person name="Lim J.H.P."/>
            <person name="Lipzen A."/>
            <person name="Nolan M."/>
            <person name="Ohm R.A."/>
            <person name="Tamas L."/>
            <person name="Grigoriev I.V."/>
            <person name="Spatafora J.W."/>
            <person name="Nagy L.G."/>
            <person name="Kovacs G.M."/>
        </authorList>
    </citation>
    <scope>NUCLEOTIDE SEQUENCE [LARGE SCALE GENOMIC DNA]</scope>
    <source>
        <strain evidence="11 12">DSE2036</strain>
    </source>
</reference>
<evidence type="ECO:0000256" key="1">
    <source>
        <dbReference type="ARBA" id="ARBA00022679"/>
    </source>
</evidence>
<evidence type="ECO:0000259" key="9">
    <source>
        <dbReference type="PROSITE" id="PS50089"/>
    </source>
</evidence>
<dbReference type="Gene3D" id="3.40.50.410">
    <property type="entry name" value="von Willebrand factor, type A domain"/>
    <property type="match status" value="1"/>
</dbReference>
<evidence type="ECO:0000313" key="12">
    <source>
        <dbReference type="Proteomes" id="UP000244855"/>
    </source>
</evidence>
<keyword evidence="3" id="KW-0677">Repeat</keyword>
<evidence type="ECO:0000256" key="6">
    <source>
        <dbReference type="ARBA" id="ARBA00022833"/>
    </source>
</evidence>
<dbReference type="InterPro" id="IPR001841">
    <property type="entry name" value="Znf_RING"/>
</dbReference>
<dbReference type="PROSITE" id="PS50089">
    <property type="entry name" value="ZF_RING_2"/>
    <property type="match status" value="1"/>
</dbReference>
<keyword evidence="1" id="KW-0808">Transferase</keyword>
<feature type="domain" description="RING-type" evidence="9">
    <location>
        <begin position="915"/>
        <end position="969"/>
    </location>
</feature>
<keyword evidence="6" id="KW-0862">Zinc</keyword>
<evidence type="ECO:0000313" key="11">
    <source>
        <dbReference type="EMBL" id="PVI05523.1"/>
    </source>
</evidence>
<dbReference type="InterPro" id="IPR044066">
    <property type="entry name" value="TRIAD_supradom"/>
</dbReference>
<dbReference type="PROSITE" id="PS51873">
    <property type="entry name" value="TRIAD"/>
    <property type="match status" value="1"/>
</dbReference>
<evidence type="ECO:0000256" key="4">
    <source>
        <dbReference type="ARBA" id="ARBA00022771"/>
    </source>
</evidence>
<evidence type="ECO:0000256" key="5">
    <source>
        <dbReference type="ARBA" id="ARBA00022786"/>
    </source>
</evidence>
<evidence type="ECO:0000256" key="8">
    <source>
        <dbReference type="SAM" id="Coils"/>
    </source>
</evidence>
<feature type="coiled-coil region" evidence="8">
    <location>
        <begin position="1037"/>
        <end position="1074"/>
    </location>
</feature>
<dbReference type="Gene3D" id="1.20.120.1750">
    <property type="match status" value="1"/>
</dbReference>
<dbReference type="GO" id="GO:0008270">
    <property type="term" value="F:zinc ion binding"/>
    <property type="evidence" value="ECO:0007669"/>
    <property type="project" value="UniProtKB-KW"/>
</dbReference>
<gene>
    <name evidence="11" type="ORF">DM02DRAFT_668177</name>
</gene>
<dbReference type="OrthoDB" id="10009520at2759"/>
<name>A0A2V1E4L8_9PLEO</name>